<proteinExistence type="predicted"/>
<accession>A0A327NFK8</accession>
<keyword evidence="3" id="KW-1185">Reference proteome</keyword>
<name>A0A327NFK8_9BACT</name>
<comment type="caution">
    <text evidence="2">The sequence shown here is derived from an EMBL/GenBank/DDBJ whole genome shotgun (WGS) entry which is preliminary data.</text>
</comment>
<feature type="region of interest" description="Disordered" evidence="1">
    <location>
        <begin position="1"/>
        <end position="26"/>
    </location>
</feature>
<gene>
    <name evidence="2" type="ORF">HMF3257_38675</name>
</gene>
<sequence length="78" mass="9096">MDCRAARTVPPKHAFYSPPSDRSPKRQYLQGLTKVDAEQMQKRLESARLHLWHGNTNKELELMHYLDADLHPQEALTK</sequence>
<evidence type="ECO:0000256" key="1">
    <source>
        <dbReference type="SAM" id="MobiDB-lite"/>
    </source>
</evidence>
<dbReference type="Proteomes" id="UP000249016">
    <property type="component" value="Unassembled WGS sequence"/>
</dbReference>
<dbReference type="AlphaFoldDB" id="A0A327NFK8"/>
<protein>
    <submittedName>
        <fullName evidence="2">Uncharacterized protein</fullName>
    </submittedName>
</protein>
<evidence type="ECO:0000313" key="3">
    <source>
        <dbReference type="Proteomes" id="UP000249016"/>
    </source>
</evidence>
<evidence type="ECO:0000313" key="2">
    <source>
        <dbReference type="EMBL" id="RAI73039.1"/>
    </source>
</evidence>
<organism evidence="2 3">
    <name type="scientific">Spirosoma telluris</name>
    <dbReference type="NCBI Taxonomy" id="2183553"/>
    <lineage>
        <taxon>Bacteria</taxon>
        <taxon>Pseudomonadati</taxon>
        <taxon>Bacteroidota</taxon>
        <taxon>Cytophagia</taxon>
        <taxon>Cytophagales</taxon>
        <taxon>Cytophagaceae</taxon>
        <taxon>Spirosoma</taxon>
    </lineage>
</organism>
<dbReference type="EMBL" id="QLII01000003">
    <property type="protein sequence ID" value="RAI73039.1"/>
    <property type="molecule type" value="Genomic_DNA"/>
</dbReference>
<reference evidence="2 3" key="1">
    <citation type="submission" date="2018-06" db="EMBL/GenBank/DDBJ databases">
        <title>Spirosoma sp. HMF3257 Genome sequencing and assembly.</title>
        <authorList>
            <person name="Kang H."/>
            <person name="Cha I."/>
            <person name="Kim H."/>
            <person name="Kang J."/>
            <person name="Joh K."/>
        </authorList>
    </citation>
    <scope>NUCLEOTIDE SEQUENCE [LARGE SCALE GENOMIC DNA]</scope>
    <source>
        <strain evidence="2 3">HMF3257</strain>
    </source>
</reference>